<reference evidence="1" key="1">
    <citation type="submission" date="2023-06" db="EMBL/GenBank/DDBJ databases">
        <authorList>
            <consortium name="Lawrence Berkeley National Laboratory"/>
            <person name="Ahrendt S."/>
            <person name="Sahu N."/>
            <person name="Indic B."/>
            <person name="Wong-Bajracharya J."/>
            <person name="Merenyi Z."/>
            <person name="Ke H.-M."/>
            <person name="Monk M."/>
            <person name="Kocsube S."/>
            <person name="Drula E."/>
            <person name="Lipzen A."/>
            <person name="Balint B."/>
            <person name="Henrissat B."/>
            <person name="Andreopoulos B."/>
            <person name="Martin F.M."/>
            <person name="Harder C.B."/>
            <person name="Rigling D."/>
            <person name="Ford K.L."/>
            <person name="Foster G.D."/>
            <person name="Pangilinan J."/>
            <person name="Papanicolaou A."/>
            <person name="Barry K."/>
            <person name="LaButti K."/>
            <person name="Viragh M."/>
            <person name="Koriabine M."/>
            <person name="Yan M."/>
            <person name="Riley R."/>
            <person name="Champramary S."/>
            <person name="Plett K.L."/>
            <person name="Tsai I.J."/>
            <person name="Slot J."/>
            <person name="Sipos G."/>
            <person name="Plett J."/>
            <person name="Nagy L.G."/>
            <person name="Grigoriev I.V."/>
        </authorList>
    </citation>
    <scope>NUCLEOTIDE SEQUENCE</scope>
    <source>
        <strain evidence="1">HWK02</strain>
    </source>
</reference>
<evidence type="ECO:0000313" key="1">
    <source>
        <dbReference type="EMBL" id="KAK0475649.1"/>
    </source>
</evidence>
<sequence>MDPSTVFPIEVLQKVFEHCLLDWPSVDHAQCFIRGPSQSLDLSDGLWVLGRVNSAWRCATLSSNTLWSTVRITFSWLPLYQGQFWAIRRPPFSHGSNTASKILTEILHRSGSAPLSITLSLPLEIPRKEIFSDSVSSSLFALLSAQRYRWQSMELTAPQPIWRDFAQTSPSRLQALRSLRATVQNENFISPIISVCASVVDLTICAFYGDHTALPHIPTRMPFLQHLNIRSTHGYVLDAITAPCLQSLVLRLRTWGFLNSMSPMFRSRFIDFAQRSRCSNSLTALHFFGSNLNCRELVIILSSTSSDDASVPLLLPNLHALSFDSPDTLWVADVDFIFDMVEFRFLGG</sequence>
<dbReference type="AlphaFoldDB" id="A0AA39UAW8"/>
<evidence type="ECO:0008006" key="3">
    <source>
        <dbReference type="Google" id="ProtNLM"/>
    </source>
</evidence>
<keyword evidence="2" id="KW-1185">Reference proteome</keyword>
<dbReference type="Proteomes" id="UP001175228">
    <property type="component" value="Unassembled WGS sequence"/>
</dbReference>
<protein>
    <recommendedName>
        <fullName evidence="3">F-box domain-containing protein</fullName>
    </recommendedName>
</protein>
<proteinExistence type="predicted"/>
<dbReference type="EMBL" id="JAUEPU010000146">
    <property type="protein sequence ID" value="KAK0475649.1"/>
    <property type="molecule type" value="Genomic_DNA"/>
</dbReference>
<name>A0AA39UAW8_9AGAR</name>
<gene>
    <name evidence="1" type="ORF">EDD18DRAFT_1217618</name>
</gene>
<organism evidence="1 2">
    <name type="scientific">Armillaria luteobubalina</name>
    <dbReference type="NCBI Taxonomy" id="153913"/>
    <lineage>
        <taxon>Eukaryota</taxon>
        <taxon>Fungi</taxon>
        <taxon>Dikarya</taxon>
        <taxon>Basidiomycota</taxon>
        <taxon>Agaricomycotina</taxon>
        <taxon>Agaricomycetes</taxon>
        <taxon>Agaricomycetidae</taxon>
        <taxon>Agaricales</taxon>
        <taxon>Marasmiineae</taxon>
        <taxon>Physalacriaceae</taxon>
        <taxon>Armillaria</taxon>
    </lineage>
</organism>
<evidence type="ECO:0000313" key="2">
    <source>
        <dbReference type="Proteomes" id="UP001175228"/>
    </source>
</evidence>
<accession>A0AA39UAW8</accession>
<comment type="caution">
    <text evidence="1">The sequence shown here is derived from an EMBL/GenBank/DDBJ whole genome shotgun (WGS) entry which is preliminary data.</text>
</comment>